<dbReference type="SUPFAM" id="SSF53187">
    <property type="entry name" value="Zn-dependent exopeptidases"/>
    <property type="match status" value="1"/>
</dbReference>
<dbReference type="Proteomes" id="UP000680679">
    <property type="component" value="Chromosome"/>
</dbReference>
<dbReference type="SMART" id="SM00257">
    <property type="entry name" value="LysM"/>
    <property type="match status" value="1"/>
</dbReference>
<feature type="region of interest" description="Disordered" evidence="4">
    <location>
        <begin position="385"/>
        <end position="412"/>
    </location>
</feature>
<dbReference type="Pfam" id="PF01520">
    <property type="entry name" value="Amidase_3"/>
    <property type="match status" value="1"/>
</dbReference>
<evidence type="ECO:0000256" key="3">
    <source>
        <dbReference type="ARBA" id="ARBA00022801"/>
    </source>
</evidence>
<dbReference type="InterPro" id="IPR050695">
    <property type="entry name" value="N-acetylmuramoyl_amidase_3"/>
</dbReference>
<keyword evidence="5" id="KW-0732">Signal</keyword>
<sequence length="462" mass="49319">MNRLIVFFLLLIALPVAAVAVEVDCHWNPESSGRTQLLLGITAPAAHRIFTLDQPDRVVIDIAGARLRGDLPAARTDDPLLIGVRAGVRPNGDLRIVLDLKQPVRVKSFADKTGGSQPRLIVELIPKSFGGGGLQPVSNQGAAQPVWSSRGRTAIVAIDAGHGGEDPGAIGPNGTREKDVTLAIARRLAQLVDREPGMRALMIRDDDYYIGLSERARIAREHKSDLFVSIHADAYSNPNAQGSSVYVLSHGAASSESAGWLAERENEVDRIGGVDLLTSDSLLAYVLLDMTQNATMEHSAEAASSVLRQLRQVGPIHKGDVQRAGFVVLKSPDVPSLLVETAFISNADEERRLRSNAHQQRWAEAMLAGIKSYFAKYPPQGLLSADAGGGGERSGSGAAHGLRSASRTSPGSMREYVISQGDTLSGIARRHRVSLSSLRAENGLGDTDVIRVGQVIAIPTDS</sequence>
<dbReference type="PANTHER" id="PTHR30404">
    <property type="entry name" value="N-ACETYLMURAMOYL-L-ALANINE AMIDASE"/>
    <property type="match status" value="1"/>
</dbReference>
<keyword evidence="3" id="KW-0378">Hydrolase</keyword>
<dbReference type="Gene3D" id="3.40.630.40">
    <property type="entry name" value="Zn-dependent exopeptidases"/>
    <property type="match status" value="1"/>
</dbReference>
<evidence type="ECO:0000256" key="4">
    <source>
        <dbReference type="SAM" id="MobiDB-lite"/>
    </source>
</evidence>
<reference evidence="7 8" key="1">
    <citation type="submission" date="2021-04" db="EMBL/GenBank/DDBJ databases">
        <title>Complete genome sequencing of Allochromatium tepidum strain NZ.</title>
        <authorList>
            <person name="Tsukatani Y."/>
            <person name="Mori H."/>
        </authorList>
    </citation>
    <scope>NUCLEOTIDE SEQUENCE [LARGE SCALE GENOMIC DNA]</scope>
    <source>
        <strain evidence="7 8">NZ</strain>
    </source>
</reference>
<dbReference type="InterPro" id="IPR018392">
    <property type="entry name" value="LysM"/>
</dbReference>
<dbReference type="Pfam" id="PF11741">
    <property type="entry name" value="AMIN"/>
    <property type="match status" value="1"/>
</dbReference>
<evidence type="ECO:0000256" key="2">
    <source>
        <dbReference type="ARBA" id="ARBA00011901"/>
    </source>
</evidence>
<evidence type="ECO:0000256" key="5">
    <source>
        <dbReference type="SAM" id="SignalP"/>
    </source>
</evidence>
<name>A0ABM7QMH5_9GAMM</name>
<dbReference type="InterPro" id="IPR036779">
    <property type="entry name" value="LysM_dom_sf"/>
</dbReference>
<evidence type="ECO:0000256" key="1">
    <source>
        <dbReference type="ARBA" id="ARBA00001561"/>
    </source>
</evidence>
<dbReference type="Pfam" id="PF01476">
    <property type="entry name" value="LysM"/>
    <property type="match status" value="1"/>
</dbReference>
<proteinExistence type="predicted"/>
<dbReference type="EC" id="3.5.1.28" evidence="2"/>
<dbReference type="InterPro" id="IPR021731">
    <property type="entry name" value="AMIN_dom"/>
</dbReference>
<keyword evidence="8" id="KW-1185">Reference proteome</keyword>
<dbReference type="CDD" id="cd00118">
    <property type="entry name" value="LysM"/>
    <property type="match status" value="1"/>
</dbReference>
<dbReference type="CDD" id="cd02696">
    <property type="entry name" value="MurNAc-LAA"/>
    <property type="match status" value="1"/>
</dbReference>
<dbReference type="RefSeq" id="WP_213378286.1">
    <property type="nucleotide sequence ID" value="NZ_AP024563.1"/>
</dbReference>
<comment type="catalytic activity">
    <reaction evidence="1">
        <text>Hydrolyzes the link between N-acetylmuramoyl residues and L-amino acid residues in certain cell-wall glycopeptides.</text>
        <dbReference type="EC" id="3.5.1.28"/>
    </reaction>
</comment>
<dbReference type="SMART" id="SM00646">
    <property type="entry name" value="Ami_3"/>
    <property type="match status" value="1"/>
</dbReference>
<dbReference type="PROSITE" id="PS51782">
    <property type="entry name" value="LYSM"/>
    <property type="match status" value="1"/>
</dbReference>
<accession>A0ABM7QMH5</accession>
<feature type="signal peptide" evidence="5">
    <location>
        <begin position="1"/>
        <end position="20"/>
    </location>
</feature>
<dbReference type="InterPro" id="IPR002508">
    <property type="entry name" value="MurNAc-LAA_cat"/>
</dbReference>
<evidence type="ECO:0000259" key="6">
    <source>
        <dbReference type="PROSITE" id="PS51782"/>
    </source>
</evidence>
<dbReference type="EMBL" id="AP024563">
    <property type="protein sequence ID" value="BCU07148.1"/>
    <property type="molecule type" value="Genomic_DNA"/>
</dbReference>
<feature type="domain" description="LysM" evidence="6">
    <location>
        <begin position="414"/>
        <end position="458"/>
    </location>
</feature>
<organism evidence="7 8">
    <name type="scientific">Allochromatium tepidum</name>
    <dbReference type="NCBI Taxonomy" id="553982"/>
    <lineage>
        <taxon>Bacteria</taxon>
        <taxon>Pseudomonadati</taxon>
        <taxon>Pseudomonadota</taxon>
        <taxon>Gammaproteobacteria</taxon>
        <taxon>Chromatiales</taxon>
        <taxon>Chromatiaceae</taxon>
        <taxon>Allochromatium</taxon>
    </lineage>
</organism>
<protein>
    <recommendedName>
        <fullName evidence="2">N-acetylmuramoyl-L-alanine amidase</fullName>
        <ecNumber evidence="2">3.5.1.28</ecNumber>
    </recommendedName>
</protein>
<dbReference type="PANTHER" id="PTHR30404:SF0">
    <property type="entry name" value="N-ACETYLMURAMOYL-L-ALANINE AMIDASE AMIC"/>
    <property type="match status" value="1"/>
</dbReference>
<dbReference type="Gene3D" id="3.10.350.10">
    <property type="entry name" value="LysM domain"/>
    <property type="match status" value="1"/>
</dbReference>
<feature type="chain" id="PRO_5047316409" description="N-acetylmuramoyl-L-alanine amidase" evidence="5">
    <location>
        <begin position="21"/>
        <end position="462"/>
    </location>
</feature>
<dbReference type="Gene3D" id="2.60.40.3500">
    <property type="match status" value="1"/>
</dbReference>
<evidence type="ECO:0000313" key="8">
    <source>
        <dbReference type="Proteomes" id="UP000680679"/>
    </source>
</evidence>
<dbReference type="SUPFAM" id="SSF54106">
    <property type="entry name" value="LysM domain"/>
    <property type="match status" value="1"/>
</dbReference>
<evidence type="ECO:0000313" key="7">
    <source>
        <dbReference type="EMBL" id="BCU07148.1"/>
    </source>
</evidence>
<gene>
    <name evidence="7" type="primary">amiB</name>
    <name evidence="7" type="ORF">Atep_18250</name>
</gene>